<keyword evidence="3" id="KW-1185">Reference proteome</keyword>
<evidence type="ECO:0000313" key="2">
    <source>
        <dbReference type="EMBL" id="MCX2963127.1"/>
    </source>
</evidence>
<dbReference type="Proteomes" id="UP001143347">
    <property type="component" value="Unassembled WGS sequence"/>
</dbReference>
<dbReference type="RefSeq" id="WP_266060156.1">
    <property type="nucleotide sequence ID" value="NZ_JAPKFM010000002.1"/>
</dbReference>
<feature type="transmembrane region" description="Helical" evidence="1">
    <location>
        <begin position="101"/>
        <end position="121"/>
    </location>
</feature>
<feature type="transmembrane region" description="Helical" evidence="1">
    <location>
        <begin position="220"/>
        <end position="241"/>
    </location>
</feature>
<sequence>MDAGAELESQIGQWRGFVERHQAISAADVDEMEDHLRNQISDLSASGLMDDEAFLVAVKRMGDVDSISREFAREHSDRLWKQLVLMPETDRPGDHPARRDLVATIGFAIVAGVAVKIGSTILPENDFARNVGLFVLPFLTGYFAWKRQMRARTAAALLLPFAVAAVVLNVYPFAEGNATEIIAALHAPVVLWFVVGVAYVGGEWRSDRRRMDFIRFTGEWLVYLALLGLGGGVLIALTIQAFDALGMDVEWVVEGWILPFGSAGAMIIAAWLVEAKQAVVENIAPVLTRVFTPLTTVMLLVLLVALAVRGSVVDADRDLLILMDAILVLVFGLLLYAISARDPLLPPDVFDRMQLILVVSALAVDALMLAVMLTRITQSGVTPNKVVGLGMNAVLLVNLFWSAWLLVGFLRGRAVFGAMERWQTRYLPVFGIWAALVVVALPPIFGFN</sequence>
<dbReference type="NCBIfam" id="NF038403">
    <property type="entry name" value="perm_prefix_1"/>
    <property type="match status" value="1"/>
</dbReference>
<gene>
    <name evidence="2" type="ORF">OSB52_03370</name>
</gene>
<dbReference type="InterPro" id="IPR047928">
    <property type="entry name" value="Perm_prefix_1"/>
</dbReference>
<feature type="transmembrane region" description="Helical" evidence="1">
    <location>
        <begin position="157"/>
        <end position="174"/>
    </location>
</feature>
<dbReference type="EMBL" id="JAPKFM010000002">
    <property type="protein sequence ID" value="MCX2963127.1"/>
    <property type="molecule type" value="Genomic_DNA"/>
</dbReference>
<organism evidence="2 3">
    <name type="scientific">Gordonia aquimaris</name>
    <dbReference type="NCBI Taxonomy" id="2984863"/>
    <lineage>
        <taxon>Bacteria</taxon>
        <taxon>Bacillati</taxon>
        <taxon>Actinomycetota</taxon>
        <taxon>Actinomycetes</taxon>
        <taxon>Mycobacteriales</taxon>
        <taxon>Gordoniaceae</taxon>
        <taxon>Gordonia</taxon>
    </lineage>
</organism>
<feature type="transmembrane region" description="Helical" evidence="1">
    <location>
        <begin position="426"/>
        <end position="445"/>
    </location>
</feature>
<reference evidence="2" key="1">
    <citation type="submission" date="2022-10" db="EMBL/GenBank/DDBJ databases">
        <title>WGS of marine actinomycetes from Thailand.</title>
        <authorList>
            <person name="Thawai C."/>
        </authorList>
    </citation>
    <scope>NUCLEOTIDE SEQUENCE</scope>
    <source>
        <strain evidence="2">SW21</strain>
    </source>
</reference>
<dbReference type="AlphaFoldDB" id="A0A9X3D421"/>
<feature type="transmembrane region" description="Helical" evidence="1">
    <location>
        <begin position="180"/>
        <end position="200"/>
    </location>
</feature>
<comment type="caution">
    <text evidence="2">The sequence shown here is derived from an EMBL/GenBank/DDBJ whole genome shotgun (WGS) entry which is preliminary data.</text>
</comment>
<accession>A0A9X3D421</accession>
<feature type="transmembrane region" description="Helical" evidence="1">
    <location>
        <begin position="352"/>
        <end position="373"/>
    </location>
</feature>
<protein>
    <submittedName>
        <fullName evidence="2">Permease prefix domain 1-containing protein</fullName>
    </submittedName>
</protein>
<keyword evidence="1" id="KW-0472">Membrane</keyword>
<feature type="transmembrane region" description="Helical" evidence="1">
    <location>
        <begin position="320"/>
        <end position="340"/>
    </location>
</feature>
<evidence type="ECO:0000313" key="3">
    <source>
        <dbReference type="Proteomes" id="UP001143347"/>
    </source>
</evidence>
<evidence type="ECO:0000256" key="1">
    <source>
        <dbReference type="SAM" id="Phobius"/>
    </source>
</evidence>
<proteinExistence type="predicted"/>
<feature type="transmembrane region" description="Helical" evidence="1">
    <location>
        <begin position="127"/>
        <end position="145"/>
    </location>
</feature>
<feature type="transmembrane region" description="Helical" evidence="1">
    <location>
        <begin position="286"/>
        <end position="308"/>
    </location>
</feature>
<keyword evidence="1" id="KW-1133">Transmembrane helix</keyword>
<keyword evidence="1" id="KW-0812">Transmembrane</keyword>
<name>A0A9X3D421_9ACTN</name>
<feature type="transmembrane region" description="Helical" evidence="1">
    <location>
        <begin position="393"/>
        <end position="414"/>
    </location>
</feature>
<feature type="transmembrane region" description="Helical" evidence="1">
    <location>
        <begin position="256"/>
        <end position="274"/>
    </location>
</feature>